<dbReference type="AlphaFoldDB" id="E3RT57"/>
<gene>
    <name evidence="1" type="ORF">PTT_12164</name>
</gene>
<dbReference type="OrthoDB" id="10561411at2759"/>
<dbReference type="HOGENOM" id="CLU_1134069_0_0_1"/>
<protein>
    <submittedName>
        <fullName evidence="1">Uncharacterized protein</fullName>
    </submittedName>
</protein>
<dbReference type="KEGG" id="pte:PTT_12164"/>
<organism evidence="2">
    <name type="scientific">Pyrenophora teres f. teres (strain 0-1)</name>
    <name type="common">Barley net blotch fungus</name>
    <name type="synonym">Drechslera teres f. teres</name>
    <dbReference type="NCBI Taxonomy" id="861557"/>
    <lineage>
        <taxon>Eukaryota</taxon>
        <taxon>Fungi</taxon>
        <taxon>Dikarya</taxon>
        <taxon>Ascomycota</taxon>
        <taxon>Pezizomycotina</taxon>
        <taxon>Dothideomycetes</taxon>
        <taxon>Pleosporomycetidae</taxon>
        <taxon>Pleosporales</taxon>
        <taxon>Pleosporineae</taxon>
        <taxon>Pleosporaceae</taxon>
        <taxon>Pyrenophora</taxon>
    </lineage>
</organism>
<sequence>MLLVVPDPHTFIRKLLPTSTEPMLNSYRTKSERESGCTGYELMFDQNFTKLLEHREGLDTEDGRSKDHGMANVQIPVITQHAELNKTEMSHRGLRGLQGATIDTYSKLPYSVPDVSFSNIAEGTFIESIDELYKSIRKLFQRWTSVPDIVDGIDAPDAKISCLFPPSILGSSSGNFVLSAKDEEIPKDTKTASKELRIEFHRFYVTKMEQLLTTEYILTNRHISPYASLISFLNDVGGDRYFFDE</sequence>
<evidence type="ECO:0000313" key="1">
    <source>
        <dbReference type="EMBL" id="EFQ91098.1"/>
    </source>
</evidence>
<accession>E3RT57</accession>
<reference evidence="1 2" key="1">
    <citation type="journal article" date="2010" name="Genome Biol.">
        <title>A first genome assembly of the barley fungal pathogen Pyrenophora teres f. teres.</title>
        <authorList>
            <person name="Ellwood S.R."/>
            <person name="Liu Z."/>
            <person name="Syme R.A."/>
            <person name="Lai Z."/>
            <person name="Hane J.K."/>
            <person name="Keiper F."/>
            <person name="Moffat C.S."/>
            <person name="Oliver R.P."/>
            <person name="Friesen T.L."/>
        </authorList>
    </citation>
    <scope>NUCLEOTIDE SEQUENCE [LARGE SCALE GENOMIC DNA]</scope>
    <source>
        <strain evidence="1 2">0-1</strain>
    </source>
</reference>
<evidence type="ECO:0000313" key="2">
    <source>
        <dbReference type="Proteomes" id="UP000001067"/>
    </source>
</evidence>
<dbReference type="EMBL" id="GL534943">
    <property type="protein sequence ID" value="EFQ91098.1"/>
    <property type="molecule type" value="Genomic_DNA"/>
</dbReference>
<proteinExistence type="predicted"/>
<dbReference type="Proteomes" id="UP000001067">
    <property type="component" value="Unassembled WGS sequence"/>
</dbReference>
<name>E3RT57_PYRTT</name>
<keyword evidence="2" id="KW-1185">Reference proteome</keyword>